<sequence length="60" mass="7228">MNDLDQIEIDDEEELEDLQDRLLEEDFKDREKPMPVEGKSVFELQRLKHKKKDNSTTPLR</sequence>
<feature type="compositionally biased region" description="Basic and acidic residues" evidence="1">
    <location>
        <begin position="25"/>
        <end position="34"/>
    </location>
</feature>
<evidence type="ECO:0000256" key="1">
    <source>
        <dbReference type="SAM" id="MobiDB-lite"/>
    </source>
</evidence>
<dbReference type="AlphaFoldDB" id="A0A1F5EE17"/>
<evidence type="ECO:0000313" key="3">
    <source>
        <dbReference type="Proteomes" id="UP000178583"/>
    </source>
</evidence>
<reference evidence="2 3" key="1">
    <citation type="journal article" date="2016" name="Nat. Commun.">
        <title>Thousands of microbial genomes shed light on interconnected biogeochemical processes in an aquifer system.</title>
        <authorList>
            <person name="Anantharaman K."/>
            <person name="Brown C.T."/>
            <person name="Hug L.A."/>
            <person name="Sharon I."/>
            <person name="Castelle C.J."/>
            <person name="Probst A.J."/>
            <person name="Thomas B.C."/>
            <person name="Singh A."/>
            <person name="Wilkins M.J."/>
            <person name="Karaoz U."/>
            <person name="Brodie E.L."/>
            <person name="Williams K.H."/>
            <person name="Hubbard S.S."/>
            <person name="Banfield J.F."/>
        </authorList>
    </citation>
    <scope>NUCLEOTIDE SEQUENCE [LARGE SCALE GENOMIC DNA]</scope>
</reference>
<protein>
    <submittedName>
        <fullName evidence="2">Uncharacterized protein</fullName>
    </submittedName>
</protein>
<gene>
    <name evidence="2" type="ORF">A2215_02670</name>
</gene>
<comment type="caution">
    <text evidence="2">The sequence shown here is derived from an EMBL/GenBank/DDBJ whole genome shotgun (WGS) entry which is preliminary data.</text>
</comment>
<name>A0A1F5EE17_9BACT</name>
<dbReference type="Proteomes" id="UP000178583">
    <property type="component" value="Unassembled WGS sequence"/>
</dbReference>
<dbReference type="EMBL" id="MEZY01000010">
    <property type="protein sequence ID" value="OGD65530.1"/>
    <property type="molecule type" value="Genomic_DNA"/>
</dbReference>
<feature type="region of interest" description="Disordered" evidence="1">
    <location>
        <begin position="25"/>
        <end position="60"/>
    </location>
</feature>
<accession>A0A1F5EE17</accession>
<evidence type="ECO:0000313" key="2">
    <source>
        <dbReference type="EMBL" id="OGD65530.1"/>
    </source>
</evidence>
<dbReference type="STRING" id="1797472.A2215_02670"/>
<proteinExistence type="predicted"/>
<organism evidence="2 3">
    <name type="scientific">Candidatus Berkelbacteria bacterium RIFOXYA2_FULL_43_10</name>
    <dbReference type="NCBI Taxonomy" id="1797472"/>
    <lineage>
        <taxon>Bacteria</taxon>
        <taxon>Candidatus Berkelbacteria</taxon>
    </lineage>
</organism>